<dbReference type="Proteomes" id="UP000007800">
    <property type="component" value="Unassembled WGS sequence"/>
</dbReference>
<proteinExistence type="predicted"/>
<feature type="compositionally biased region" description="Basic and acidic residues" evidence="1">
    <location>
        <begin position="36"/>
        <end position="48"/>
    </location>
</feature>
<evidence type="ECO:0000313" key="3">
    <source>
        <dbReference type="Proteomes" id="UP000007800"/>
    </source>
</evidence>
<feature type="non-terminal residue" evidence="2">
    <location>
        <position position="1"/>
    </location>
</feature>
<dbReference type="InParanoid" id="C5KQF6"/>
<feature type="compositionally biased region" description="Basic and acidic residues" evidence="1">
    <location>
        <begin position="74"/>
        <end position="91"/>
    </location>
</feature>
<evidence type="ECO:0000313" key="2">
    <source>
        <dbReference type="EMBL" id="EER13286.1"/>
    </source>
</evidence>
<feature type="compositionally biased region" description="Basic and acidic residues" evidence="1">
    <location>
        <begin position="246"/>
        <end position="267"/>
    </location>
</feature>
<reference evidence="2 3" key="1">
    <citation type="submission" date="2008-07" db="EMBL/GenBank/DDBJ databases">
        <authorList>
            <person name="El-Sayed N."/>
            <person name="Caler E."/>
            <person name="Inman J."/>
            <person name="Amedeo P."/>
            <person name="Hass B."/>
            <person name="Wortman J."/>
        </authorList>
    </citation>
    <scope>NUCLEOTIDE SEQUENCE [LARGE SCALE GENOMIC DNA]</scope>
    <source>
        <strain evidence="3">ATCC 50983 / TXsc</strain>
    </source>
</reference>
<dbReference type="GeneID" id="9057252"/>
<sequence>FDPYFGLCQAKAYHHHQSPVGGPNLVTPSINGSEVDKRQLDETPKEEDASCSAGDLSTHIETPSPGNAVAEPEGSVRDGELQEGSLPDHDLSKEVLDEAAEATTAIDDKADASDILPAIPLDNSAAATGDDDVADDKWHGDDEEAGWKRGRNWSKWDNGDRRGGGGWKGNWKGKWKKDEWKKDENGKWVEVNKSKDDDNNNNDEDGESNDKVDDSNGTKEDNNRRWGGSWERTLDKDAAPESGESEDGKAKETKEERRKRRQEEAAKFADPDVIAELERDYAMTLSKVVDEKRKFQEKFEQLSRVIQAAEVRQKDMNLAGHNLIHQLKAALEDFDKADQGQGGAMEEAVKTIPGANSQEVDNSAPAGFEWRHVEKVGISSRGPPLPSQEEIYAQAVNFGQVHSYSDRWGEFL</sequence>
<keyword evidence="3" id="KW-1185">Reference proteome</keyword>
<dbReference type="AlphaFoldDB" id="C5KQF6"/>
<feature type="compositionally biased region" description="Basic and acidic residues" evidence="1">
    <location>
        <begin position="176"/>
        <end position="198"/>
    </location>
</feature>
<dbReference type="OrthoDB" id="466989at2759"/>
<evidence type="ECO:0000256" key="1">
    <source>
        <dbReference type="SAM" id="MobiDB-lite"/>
    </source>
</evidence>
<dbReference type="EMBL" id="GG675379">
    <property type="protein sequence ID" value="EER13286.1"/>
    <property type="molecule type" value="Genomic_DNA"/>
</dbReference>
<accession>C5KQF6</accession>
<feature type="region of interest" description="Disordered" evidence="1">
    <location>
        <begin position="104"/>
        <end position="267"/>
    </location>
</feature>
<name>C5KQF6_PERM5</name>
<feature type="region of interest" description="Disordered" evidence="1">
    <location>
        <begin position="36"/>
        <end position="91"/>
    </location>
</feature>
<organism evidence="3">
    <name type="scientific">Perkinsus marinus (strain ATCC 50983 / TXsc)</name>
    <dbReference type="NCBI Taxonomy" id="423536"/>
    <lineage>
        <taxon>Eukaryota</taxon>
        <taxon>Sar</taxon>
        <taxon>Alveolata</taxon>
        <taxon>Perkinsozoa</taxon>
        <taxon>Perkinsea</taxon>
        <taxon>Perkinsida</taxon>
        <taxon>Perkinsidae</taxon>
        <taxon>Perkinsus</taxon>
    </lineage>
</organism>
<feature type="compositionally biased region" description="Basic and acidic residues" evidence="1">
    <location>
        <begin position="208"/>
        <end position="224"/>
    </location>
</feature>
<protein>
    <submittedName>
        <fullName evidence="2">Nucleosome-binding protein, putative</fullName>
    </submittedName>
</protein>
<gene>
    <name evidence="2" type="ORF">Pmar_PMAR011360</name>
</gene>
<dbReference type="RefSeq" id="XP_002781491.1">
    <property type="nucleotide sequence ID" value="XM_002781445.1"/>
</dbReference>